<dbReference type="Proteomes" id="UP000230066">
    <property type="component" value="Unassembled WGS sequence"/>
</dbReference>
<sequence>MDHIGVEQKFCQKSTVAQPQKHRKNRVLRNKLYCTEGDYSASKLEKLERGFVLDCVAVAQISEDYSTINPKGGSVIPVYDAQSDPFAKYYFEAKGVQGTCNGQKSPGICMKEPFVARFAEHGPPAQYLRLRNVHGCGRSPEVFEGHNYSDTAPTTVIGYNGMFGYRRNTPFLRKNPSSFGIVTDLPLY</sequence>
<evidence type="ECO:0000313" key="2">
    <source>
        <dbReference type="Proteomes" id="UP000230066"/>
    </source>
</evidence>
<protein>
    <submittedName>
        <fullName evidence="1">Uncharacterized protein</fullName>
    </submittedName>
</protein>
<name>A0A2H1BWZ9_FASHE</name>
<proteinExistence type="predicted"/>
<dbReference type="EMBL" id="JXXN02004942">
    <property type="protein sequence ID" value="THD20223.1"/>
    <property type="molecule type" value="Genomic_DNA"/>
</dbReference>
<accession>A0A2H1BWZ9</accession>
<organism evidence="1 2">
    <name type="scientific">Fasciola hepatica</name>
    <name type="common">Liver fluke</name>
    <dbReference type="NCBI Taxonomy" id="6192"/>
    <lineage>
        <taxon>Eukaryota</taxon>
        <taxon>Metazoa</taxon>
        <taxon>Spiralia</taxon>
        <taxon>Lophotrochozoa</taxon>
        <taxon>Platyhelminthes</taxon>
        <taxon>Trematoda</taxon>
        <taxon>Digenea</taxon>
        <taxon>Plagiorchiida</taxon>
        <taxon>Echinostomata</taxon>
        <taxon>Echinostomatoidea</taxon>
        <taxon>Fasciolidae</taxon>
        <taxon>Fasciola</taxon>
    </lineage>
</organism>
<keyword evidence="2" id="KW-1185">Reference proteome</keyword>
<gene>
    <name evidence="1" type="ORF">D915_008849</name>
</gene>
<dbReference type="PANTHER" id="PTHR34221:SF4">
    <property type="entry name" value="CHROMOSOME LG9 OPEN READING FRAME, HUMAN C17ORF98"/>
    <property type="match status" value="1"/>
</dbReference>
<comment type="caution">
    <text evidence="1">The sequence shown here is derived from an EMBL/GenBank/DDBJ whole genome shotgun (WGS) entry which is preliminary data.</text>
</comment>
<dbReference type="InterPro" id="IPR028027">
    <property type="entry name" value="SPMAP1"/>
</dbReference>
<dbReference type="Pfam" id="PF15075">
    <property type="entry name" value="SPMAP1-like"/>
    <property type="match status" value="1"/>
</dbReference>
<reference evidence="1" key="1">
    <citation type="submission" date="2019-03" db="EMBL/GenBank/DDBJ databases">
        <title>Improved annotation for the trematode Fasciola hepatica.</title>
        <authorList>
            <person name="Choi Y.-J."/>
            <person name="Martin J."/>
            <person name="Mitreva M."/>
        </authorList>
    </citation>
    <scope>NUCLEOTIDE SEQUENCE [LARGE SCALE GENOMIC DNA]</scope>
</reference>
<dbReference type="PANTHER" id="PTHR34221">
    <property type="entry name" value="HYPOTHETICAL PROTEIN LOC691189"/>
    <property type="match status" value="1"/>
</dbReference>
<evidence type="ECO:0000313" key="1">
    <source>
        <dbReference type="EMBL" id="THD20223.1"/>
    </source>
</evidence>
<dbReference type="AlphaFoldDB" id="A0A2H1BWZ9"/>